<dbReference type="Proteomes" id="UP000245207">
    <property type="component" value="Unassembled WGS sequence"/>
</dbReference>
<feature type="region of interest" description="Disordered" evidence="1">
    <location>
        <begin position="1"/>
        <end position="34"/>
    </location>
</feature>
<name>A0A2U1MJM5_ARTAN</name>
<evidence type="ECO:0000313" key="2">
    <source>
        <dbReference type="EMBL" id="PWA61422.1"/>
    </source>
</evidence>
<evidence type="ECO:0000313" key="3">
    <source>
        <dbReference type="Proteomes" id="UP000245207"/>
    </source>
</evidence>
<feature type="region of interest" description="Disordered" evidence="1">
    <location>
        <begin position="51"/>
        <end position="89"/>
    </location>
</feature>
<feature type="compositionally biased region" description="Basic residues" evidence="1">
    <location>
        <begin position="51"/>
        <end position="60"/>
    </location>
</feature>
<dbReference type="AlphaFoldDB" id="A0A2U1MJM5"/>
<accession>A0A2U1MJM5</accession>
<dbReference type="EMBL" id="PKPP01005105">
    <property type="protein sequence ID" value="PWA61422.1"/>
    <property type="molecule type" value="Genomic_DNA"/>
</dbReference>
<keyword evidence="3" id="KW-1185">Reference proteome</keyword>
<comment type="caution">
    <text evidence="2">The sequence shown here is derived from an EMBL/GenBank/DDBJ whole genome shotgun (WGS) entry which is preliminary data.</text>
</comment>
<evidence type="ECO:0000256" key="1">
    <source>
        <dbReference type="SAM" id="MobiDB-lite"/>
    </source>
</evidence>
<organism evidence="2 3">
    <name type="scientific">Artemisia annua</name>
    <name type="common">Sweet wormwood</name>
    <dbReference type="NCBI Taxonomy" id="35608"/>
    <lineage>
        <taxon>Eukaryota</taxon>
        <taxon>Viridiplantae</taxon>
        <taxon>Streptophyta</taxon>
        <taxon>Embryophyta</taxon>
        <taxon>Tracheophyta</taxon>
        <taxon>Spermatophyta</taxon>
        <taxon>Magnoliopsida</taxon>
        <taxon>eudicotyledons</taxon>
        <taxon>Gunneridae</taxon>
        <taxon>Pentapetalae</taxon>
        <taxon>asterids</taxon>
        <taxon>campanulids</taxon>
        <taxon>Asterales</taxon>
        <taxon>Asteraceae</taxon>
        <taxon>Asteroideae</taxon>
        <taxon>Anthemideae</taxon>
        <taxon>Artemisiinae</taxon>
        <taxon>Artemisia</taxon>
    </lineage>
</organism>
<proteinExistence type="predicted"/>
<sequence>MSGNKKRLRGSSSNTKSKNKRVHGESSSRGEAGKEERWDLNVWLQWWTTKRKEKATKKARIQLAKDEKEFSRSKAVGAEEEDDSSDVPFDGLAYEDARLAFDREKSPKLDDLDLSKNKSRRKYIIVRDTSTSNLKPSKESVTVYLLATERCMHR</sequence>
<feature type="compositionally biased region" description="Basic and acidic residues" evidence="1">
    <location>
        <begin position="63"/>
        <end position="72"/>
    </location>
</feature>
<feature type="compositionally biased region" description="Basic and acidic residues" evidence="1">
    <location>
        <begin position="22"/>
        <end position="34"/>
    </location>
</feature>
<reference evidence="2 3" key="1">
    <citation type="journal article" date="2018" name="Mol. Plant">
        <title>The genome of Artemisia annua provides insight into the evolution of Asteraceae family and artemisinin biosynthesis.</title>
        <authorList>
            <person name="Shen Q."/>
            <person name="Zhang L."/>
            <person name="Liao Z."/>
            <person name="Wang S."/>
            <person name="Yan T."/>
            <person name="Shi P."/>
            <person name="Liu M."/>
            <person name="Fu X."/>
            <person name="Pan Q."/>
            <person name="Wang Y."/>
            <person name="Lv Z."/>
            <person name="Lu X."/>
            <person name="Zhang F."/>
            <person name="Jiang W."/>
            <person name="Ma Y."/>
            <person name="Chen M."/>
            <person name="Hao X."/>
            <person name="Li L."/>
            <person name="Tang Y."/>
            <person name="Lv G."/>
            <person name="Zhou Y."/>
            <person name="Sun X."/>
            <person name="Brodelius P.E."/>
            <person name="Rose J.K.C."/>
            <person name="Tang K."/>
        </authorList>
    </citation>
    <scope>NUCLEOTIDE SEQUENCE [LARGE SCALE GENOMIC DNA]</scope>
    <source>
        <strain evidence="3">cv. Huhao1</strain>
        <tissue evidence="2">Leaf</tissue>
    </source>
</reference>
<protein>
    <submittedName>
        <fullName evidence="2">Uncharacterized protein</fullName>
    </submittedName>
</protein>
<gene>
    <name evidence="2" type="ORF">CTI12_AA372070</name>
</gene>